<reference evidence="3 4" key="1">
    <citation type="submission" date="2006-10" db="EMBL/GenBank/DDBJ databases">
        <title>The Genome Sequence of Batrachochytrium dendrobatidis JEL423.</title>
        <authorList>
            <consortium name="The Broad Institute Genome Sequencing Platform"/>
            <person name="Birren B."/>
            <person name="Lander E."/>
            <person name="Galagan J."/>
            <person name="Cuomo C."/>
            <person name="Devon K."/>
            <person name="Jaffe D."/>
            <person name="Butler J."/>
            <person name="Alvarez P."/>
            <person name="Gnerre S."/>
            <person name="Grabherr M."/>
            <person name="Kleber M."/>
            <person name="Mauceli E."/>
            <person name="Brockman W."/>
            <person name="Young S."/>
            <person name="LaButti K."/>
            <person name="Sykes S."/>
            <person name="DeCaprio D."/>
            <person name="Crawford M."/>
            <person name="Koehrsen M."/>
            <person name="Engels R."/>
            <person name="Montgomery P."/>
            <person name="Pearson M."/>
            <person name="Howarth C."/>
            <person name="Larson L."/>
            <person name="White J."/>
            <person name="O'Leary S."/>
            <person name="Kodira C."/>
            <person name="Zeng Q."/>
            <person name="Yandava C."/>
            <person name="Alvarado L."/>
            <person name="Longcore J."/>
            <person name="James T."/>
        </authorList>
    </citation>
    <scope>NUCLEOTIDE SEQUENCE [LARGE SCALE GENOMIC DNA]</scope>
    <source>
        <strain evidence="3 4">JEL423</strain>
    </source>
</reference>
<reference evidence="3 4" key="2">
    <citation type="submission" date="2016-05" db="EMBL/GenBank/DDBJ databases">
        <title>Lineage-specific infection strategies underlie the spectrum of fungal disease in amphibians.</title>
        <authorList>
            <person name="Cuomo C.A."/>
            <person name="Farrer R.A."/>
            <person name="James T."/>
            <person name="Longcore J."/>
            <person name="Birren B."/>
        </authorList>
    </citation>
    <scope>NUCLEOTIDE SEQUENCE [LARGE SCALE GENOMIC DNA]</scope>
    <source>
        <strain evidence="3 4">JEL423</strain>
    </source>
</reference>
<protein>
    <recommendedName>
        <fullName evidence="2">WLM domain-containing protein</fullName>
    </recommendedName>
</protein>
<dbReference type="Pfam" id="PF08325">
    <property type="entry name" value="WLM"/>
    <property type="match status" value="1"/>
</dbReference>
<dbReference type="OrthoDB" id="49605at2759"/>
<dbReference type="InterPro" id="IPR013536">
    <property type="entry name" value="WLM_dom"/>
</dbReference>
<name>A0A177WP14_BATDL</name>
<dbReference type="GO" id="GO:0070628">
    <property type="term" value="F:proteasome binding"/>
    <property type="evidence" value="ECO:0007669"/>
    <property type="project" value="TreeGrafter"/>
</dbReference>
<dbReference type="eggNOG" id="KOG4842">
    <property type="taxonomic scope" value="Eukaryota"/>
</dbReference>
<evidence type="ECO:0000313" key="4">
    <source>
        <dbReference type="Proteomes" id="UP000077115"/>
    </source>
</evidence>
<dbReference type="PROSITE" id="PS51397">
    <property type="entry name" value="WLM"/>
    <property type="match status" value="1"/>
</dbReference>
<organism evidence="3 4">
    <name type="scientific">Batrachochytrium dendrobatidis (strain JEL423)</name>
    <dbReference type="NCBI Taxonomy" id="403673"/>
    <lineage>
        <taxon>Eukaryota</taxon>
        <taxon>Fungi</taxon>
        <taxon>Fungi incertae sedis</taxon>
        <taxon>Chytridiomycota</taxon>
        <taxon>Chytridiomycota incertae sedis</taxon>
        <taxon>Chytridiomycetes</taxon>
        <taxon>Rhizophydiales</taxon>
        <taxon>Rhizophydiales incertae sedis</taxon>
        <taxon>Batrachochytrium</taxon>
    </lineage>
</organism>
<dbReference type="VEuPathDB" id="FungiDB:BDEG_25393"/>
<feature type="region of interest" description="Disordered" evidence="1">
    <location>
        <begin position="236"/>
        <end position="258"/>
    </location>
</feature>
<gene>
    <name evidence="3" type="ORF">BDEG_25393</name>
</gene>
<dbReference type="PANTHER" id="PTHR47795">
    <property type="entry name" value="UBIQUITIN AND WLM DOMAIN-CONTAINING METALLOPROTEASE SPCC1442.07C"/>
    <property type="match status" value="1"/>
</dbReference>
<dbReference type="Proteomes" id="UP000077115">
    <property type="component" value="Unassembled WGS sequence"/>
</dbReference>
<sequence length="319" mass="35669">MSTPTLNLSVSYRAKTILLQNIDPHTSTIDSIKCQIVDSPQTHRLVYKGKSLFPDSSFLIDHIVPPTSQSKELKLMLLGSSALEIDAVHKHDTNHSIRVQQNARAVLARPKLQPPPTYCNTIRVLDEFSDKHLAMQLLDRLRRDWGVCTVMHKRGWTVGVLMELHPNERAILGYNRNKGQSIALRLRTNDLDGFRHYSTIQDTFIHELAHMTHTDHDSNFHALNRQLKKEIDAINHGNKVGGNRMNTYNGPSDPKLGDTASGQRFEGGTHVLGGGQLAAAIPTGNADNRVSRKVLETAATLRLTEQEKEITEGCNTQLE</sequence>
<dbReference type="AlphaFoldDB" id="A0A177WP14"/>
<feature type="domain" description="WLM" evidence="2">
    <location>
        <begin position="110"/>
        <end position="304"/>
    </location>
</feature>
<accession>A0A177WP14</accession>
<evidence type="ECO:0000259" key="2">
    <source>
        <dbReference type="PROSITE" id="PS51397"/>
    </source>
</evidence>
<dbReference type="PANTHER" id="PTHR47795:SF1">
    <property type="entry name" value="DNA-DEPENDENT METALLOPROTEASE WSS1 HOMOLOG 2"/>
    <property type="match status" value="1"/>
</dbReference>
<dbReference type="STRING" id="403673.A0A177WP14"/>
<dbReference type="EMBL" id="DS022306">
    <property type="protein sequence ID" value="OAJ41857.1"/>
    <property type="molecule type" value="Genomic_DNA"/>
</dbReference>
<proteinExistence type="predicted"/>
<evidence type="ECO:0000256" key="1">
    <source>
        <dbReference type="SAM" id="MobiDB-lite"/>
    </source>
</evidence>
<evidence type="ECO:0000313" key="3">
    <source>
        <dbReference type="EMBL" id="OAJ41857.1"/>
    </source>
</evidence>